<dbReference type="EMBL" id="LGSS01000003">
    <property type="protein sequence ID" value="KNF09487.1"/>
    <property type="molecule type" value="Genomic_DNA"/>
</dbReference>
<dbReference type="RefSeq" id="WP_050354468.1">
    <property type="nucleotide sequence ID" value="NZ_LGSS01000003.1"/>
</dbReference>
<feature type="transmembrane region" description="Helical" evidence="1">
    <location>
        <begin position="42"/>
        <end position="64"/>
    </location>
</feature>
<dbReference type="STRING" id="1503.CLPU_3c02670"/>
<comment type="caution">
    <text evidence="2">The sequence shown here is derived from an EMBL/GenBank/DDBJ whole genome shotgun (WGS) entry which is preliminary data.</text>
</comment>
<protein>
    <recommendedName>
        <fullName evidence="4">DUF3899 domain-containing protein</fullName>
    </recommendedName>
</protein>
<dbReference type="Proteomes" id="UP000037267">
    <property type="component" value="Unassembled WGS sequence"/>
</dbReference>
<sequence>MKKAVNYFKGILYSSIIISIITTLICYILNIKNFNLVILSDYFFIEGIVIIILGAVSKILSWSIHKKHSLNRFKGDENSLIEAKYKLNNLFKILGVVGILQILVSLILAMIVIS</sequence>
<gene>
    <name evidence="2" type="ORF">CLPU_3c02670</name>
</gene>
<organism evidence="2 3">
    <name type="scientific">Gottschalkia purinilytica</name>
    <name type="common">Clostridium purinilyticum</name>
    <dbReference type="NCBI Taxonomy" id="1503"/>
    <lineage>
        <taxon>Bacteria</taxon>
        <taxon>Bacillati</taxon>
        <taxon>Bacillota</taxon>
        <taxon>Tissierellia</taxon>
        <taxon>Tissierellales</taxon>
        <taxon>Gottschalkiaceae</taxon>
        <taxon>Gottschalkia</taxon>
    </lineage>
</organism>
<proteinExistence type="predicted"/>
<accession>A0A0L0WDE2</accession>
<feature type="transmembrane region" description="Helical" evidence="1">
    <location>
        <begin position="12"/>
        <end position="30"/>
    </location>
</feature>
<evidence type="ECO:0000313" key="2">
    <source>
        <dbReference type="EMBL" id="KNF09487.1"/>
    </source>
</evidence>
<keyword evidence="1" id="KW-0812">Transmembrane</keyword>
<evidence type="ECO:0008006" key="4">
    <source>
        <dbReference type="Google" id="ProtNLM"/>
    </source>
</evidence>
<feature type="transmembrane region" description="Helical" evidence="1">
    <location>
        <begin position="93"/>
        <end position="113"/>
    </location>
</feature>
<evidence type="ECO:0000256" key="1">
    <source>
        <dbReference type="SAM" id="Phobius"/>
    </source>
</evidence>
<dbReference type="AlphaFoldDB" id="A0A0L0WDE2"/>
<keyword evidence="1" id="KW-1133">Transmembrane helix</keyword>
<name>A0A0L0WDE2_GOTPU</name>
<keyword evidence="3" id="KW-1185">Reference proteome</keyword>
<keyword evidence="1" id="KW-0472">Membrane</keyword>
<evidence type="ECO:0000313" key="3">
    <source>
        <dbReference type="Proteomes" id="UP000037267"/>
    </source>
</evidence>
<reference evidence="3" key="1">
    <citation type="submission" date="2015-07" db="EMBL/GenBank/DDBJ databases">
        <title>Draft genome sequence of the purine-degrading Gottschalkia purinilyticum DSM 1384 (formerly Clostridium purinilyticum).</title>
        <authorList>
            <person name="Poehlein A."/>
            <person name="Schiel-Bengelsdorf B."/>
            <person name="Bengelsdorf F.R."/>
            <person name="Daniel R."/>
            <person name="Duerre P."/>
        </authorList>
    </citation>
    <scope>NUCLEOTIDE SEQUENCE [LARGE SCALE GENOMIC DNA]</scope>
    <source>
        <strain evidence="3">DSM 1384</strain>
    </source>
</reference>